<name>A0A624QJV0_SALER</name>
<gene>
    <name evidence="1" type="ORF">EFY76_25100</name>
</gene>
<proteinExistence type="predicted"/>
<dbReference type="Pfam" id="PF05973">
    <property type="entry name" value="Gp49"/>
    <property type="match status" value="1"/>
</dbReference>
<dbReference type="InterPro" id="IPR009241">
    <property type="entry name" value="HigB-like"/>
</dbReference>
<dbReference type="AlphaFoldDB" id="A0A624QJV0"/>
<accession>A0A624QJV0</accession>
<dbReference type="EMBL" id="AACUZB010000052">
    <property type="protein sequence ID" value="EAM4564556.1"/>
    <property type="molecule type" value="Genomic_DNA"/>
</dbReference>
<evidence type="ECO:0000313" key="1">
    <source>
        <dbReference type="EMBL" id="EAM4564556.1"/>
    </source>
</evidence>
<reference evidence="1" key="1">
    <citation type="submission" date="2018-11" db="EMBL/GenBank/DDBJ databases">
        <authorList>
            <consortium name="PulseNet: The National Subtyping Network for Foodborne Disease Surveillance"/>
            <person name="Tarr C.L."/>
            <person name="Trees E."/>
            <person name="Katz L.S."/>
            <person name="Carleton-Romer H.A."/>
            <person name="Stroika S."/>
            <person name="Kucerova Z."/>
            <person name="Roache K.F."/>
            <person name="Sabol A.L."/>
            <person name="Besser J."/>
            <person name="Gerner-Smidt P."/>
        </authorList>
    </citation>
    <scope>NUCLEOTIDE SEQUENCE</scope>
    <source>
        <strain evidence="1">PNUSAS060697</strain>
    </source>
</reference>
<sequence length="117" mass="13664">MWNVILTTRFENWFDEQDLSVRKKILADLLTLETYGPNLGRPTVDSVYGSRHSNMKELRIQCQGKPFRAFFAFDPFRQAVVLCAGKKSGNEKRFYKEMISIADSEFSQYLAELEKKQ</sequence>
<organism evidence="1">
    <name type="scientific">Salmonella enterica</name>
    <name type="common">Salmonella choleraesuis</name>
    <dbReference type="NCBI Taxonomy" id="28901"/>
    <lineage>
        <taxon>Bacteria</taxon>
        <taxon>Pseudomonadati</taxon>
        <taxon>Pseudomonadota</taxon>
        <taxon>Gammaproteobacteria</taxon>
        <taxon>Enterobacterales</taxon>
        <taxon>Enterobacteriaceae</taxon>
        <taxon>Salmonella</taxon>
    </lineage>
</organism>
<comment type="caution">
    <text evidence="1">The sequence shown here is derived from an EMBL/GenBank/DDBJ whole genome shotgun (WGS) entry which is preliminary data.</text>
</comment>
<protein>
    <submittedName>
        <fullName evidence="1">Type II toxin-antitoxin system RelE/ParE family toxin</fullName>
    </submittedName>
</protein>